<keyword evidence="2" id="KW-1133">Transmembrane helix</keyword>
<proteinExistence type="predicted"/>
<feature type="transmembrane region" description="Helical" evidence="2">
    <location>
        <begin position="139"/>
        <end position="160"/>
    </location>
</feature>
<dbReference type="AlphaFoldDB" id="A0A813LLG2"/>
<sequence length="220" mass="23341">MVVPLGPTAQIQDAPAPAVVKESHAKYWWGLDVLLVLLALLQVFAGDGFGMLFTLALAGVVHHMVRDRCENMSMYCLLVFGLMTCFQGLFGLLTLFSAVGGRTSSSTTMSSLGQGSMSYTTTVQTHPFFDRDAGTNYNLQSGLLIAAPAAMLLCSLMSWWSYKAYPESLFADFDEEEAGQVYGRPQAPGYGGASGGTPAVGRPSGGVARAFEGTGQRLGS</sequence>
<accession>A0A813LLG2</accession>
<protein>
    <submittedName>
        <fullName evidence="3">Uncharacterized protein</fullName>
    </submittedName>
</protein>
<dbReference type="Proteomes" id="UP000626109">
    <property type="component" value="Unassembled WGS sequence"/>
</dbReference>
<evidence type="ECO:0000256" key="1">
    <source>
        <dbReference type="SAM" id="MobiDB-lite"/>
    </source>
</evidence>
<feature type="transmembrane region" description="Helical" evidence="2">
    <location>
        <begin position="73"/>
        <end position="99"/>
    </location>
</feature>
<comment type="caution">
    <text evidence="3">The sequence shown here is derived from an EMBL/GenBank/DDBJ whole genome shotgun (WGS) entry which is preliminary data.</text>
</comment>
<keyword evidence="2" id="KW-0472">Membrane</keyword>
<reference evidence="3" key="1">
    <citation type="submission" date="2021-02" db="EMBL/GenBank/DDBJ databases">
        <authorList>
            <person name="Dougan E. K."/>
            <person name="Rhodes N."/>
            <person name="Thang M."/>
            <person name="Chan C."/>
        </authorList>
    </citation>
    <scope>NUCLEOTIDE SEQUENCE</scope>
</reference>
<keyword evidence="2" id="KW-0812">Transmembrane</keyword>
<gene>
    <name evidence="3" type="ORF">PGLA2088_LOCUS48630</name>
</gene>
<name>A0A813LLG2_POLGL</name>
<evidence type="ECO:0000313" key="4">
    <source>
        <dbReference type="Proteomes" id="UP000626109"/>
    </source>
</evidence>
<organism evidence="3 4">
    <name type="scientific">Polarella glacialis</name>
    <name type="common">Dinoflagellate</name>
    <dbReference type="NCBI Taxonomy" id="89957"/>
    <lineage>
        <taxon>Eukaryota</taxon>
        <taxon>Sar</taxon>
        <taxon>Alveolata</taxon>
        <taxon>Dinophyceae</taxon>
        <taxon>Suessiales</taxon>
        <taxon>Suessiaceae</taxon>
        <taxon>Polarella</taxon>
    </lineage>
</organism>
<feature type="transmembrane region" description="Helical" evidence="2">
    <location>
        <begin position="33"/>
        <end position="61"/>
    </location>
</feature>
<evidence type="ECO:0000313" key="3">
    <source>
        <dbReference type="EMBL" id="CAE8737143.1"/>
    </source>
</evidence>
<dbReference type="EMBL" id="CAJNNW010036734">
    <property type="protein sequence ID" value="CAE8737143.1"/>
    <property type="molecule type" value="Genomic_DNA"/>
</dbReference>
<evidence type="ECO:0000256" key="2">
    <source>
        <dbReference type="SAM" id="Phobius"/>
    </source>
</evidence>
<feature type="region of interest" description="Disordered" evidence="1">
    <location>
        <begin position="183"/>
        <end position="220"/>
    </location>
</feature>